<dbReference type="AlphaFoldDB" id="A0A939EPK8"/>
<comment type="catalytic activity">
    <reaction evidence="1">
        <text>ATP + protein L-histidine = ADP + protein N-phospho-L-histidine.</text>
        <dbReference type="EC" id="2.7.13.3"/>
    </reaction>
</comment>
<accession>A0A939EPK8</accession>
<feature type="transmembrane region" description="Helical" evidence="15">
    <location>
        <begin position="20"/>
        <end position="43"/>
    </location>
</feature>
<dbReference type="SUPFAM" id="SSF103190">
    <property type="entry name" value="Sensory domain-like"/>
    <property type="match status" value="1"/>
</dbReference>
<evidence type="ECO:0000256" key="1">
    <source>
        <dbReference type="ARBA" id="ARBA00000085"/>
    </source>
</evidence>
<evidence type="ECO:0000256" key="3">
    <source>
        <dbReference type="ARBA" id="ARBA00012438"/>
    </source>
</evidence>
<dbReference type="GO" id="GO:0030295">
    <property type="term" value="F:protein kinase activator activity"/>
    <property type="evidence" value="ECO:0007669"/>
    <property type="project" value="TreeGrafter"/>
</dbReference>
<feature type="transmembrane region" description="Helical" evidence="15">
    <location>
        <begin position="340"/>
        <end position="359"/>
    </location>
</feature>
<feature type="domain" description="HAMP" evidence="19">
    <location>
        <begin position="360"/>
        <end position="412"/>
    </location>
</feature>
<dbReference type="Pfam" id="PF00072">
    <property type="entry name" value="Response_reg"/>
    <property type="match status" value="1"/>
</dbReference>
<dbReference type="NCBIfam" id="TIGR00229">
    <property type="entry name" value="sensory_box"/>
    <property type="match status" value="1"/>
</dbReference>
<dbReference type="PANTHER" id="PTHR42878">
    <property type="entry name" value="TWO-COMPONENT HISTIDINE KINASE"/>
    <property type="match status" value="1"/>
</dbReference>
<gene>
    <name evidence="20" type="ORF">J0X15_14035</name>
</gene>
<comment type="caution">
    <text evidence="20">The sequence shown here is derived from an EMBL/GenBank/DDBJ whole genome shotgun (WGS) entry which is preliminary data.</text>
</comment>
<dbReference type="RefSeq" id="WP_206941973.1">
    <property type="nucleotide sequence ID" value="NZ_JAFLNF010000006.1"/>
</dbReference>
<evidence type="ECO:0000259" key="19">
    <source>
        <dbReference type="PROSITE" id="PS50885"/>
    </source>
</evidence>
<feature type="domain" description="PAS" evidence="18">
    <location>
        <begin position="410"/>
        <end position="462"/>
    </location>
</feature>
<dbReference type="InterPro" id="IPR036097">
    <property type="entry name" value="HisK_dim/P_sf"/>
</dbReference>
<evidence type="ECO:0000259" key="18">
    <source>
        <dbReference type="PROSITE" id="PS50112"/>
    </source>
</evidence>
<dbReference type="Pfam" id="PF00512">
    <property type="entry name" value="HisKA"/>
    <property type="match status" value="1"/>
</dbReference>
<keyword evidence="13 15" id="KW-0472">Membrane</keyword>
<feature type="domain" description="Response regulatory" evidence="17">
    <location>
        <begin position="775"/>
        <end position="882"/>
    </location>
</feature>
<dbReference type="GO" id="GO:0005524">
    <property type="term" value="F:ATP binding"/>
    <property type="evidence" value="ECO:0007669"/>
    <property type="project" value="UniProtKB-KW"/>
</dbReference>
<dbReference type="SUPFAM" id="SSF52172">
    <property type="entry name" value="CheY-like"/>
    <property type="match status" value="1"/>
</dbReference>
<keyword evidence="4" id="KW-1003">Cell membrane</keyword>
<dbReference type="CDD" id="cd00082">
    <property type="entry name" value="HisKA"/>
    <property type="match status" value="1"/>
</dbReference>
<dbReference type="InterPro" id="IPR001789">
    <property type="entry name" value="Sig_transdc_resp-reg_receiver"/>
</dbReference>
<dbReference type="InterPro" id="IPR000014">
    <property type="entry name" value="PAS"/>
</dbReference>
<evidence type="ECO:0000313" key="21">
    <source>
        <dbReference type="Proteomes" id="UP000664779"/>
    </source>
</evidence>
<evidence type="ECO:0000256" key="10">
    <source>
        <dbReference type="ARBA" id="ARBA00022840"/>
    </source>
</evidence>
<dbReference type="PANTHER" id="PTHR42878:SF7">
    <property type="entry name" value="SENSOR HISTIDINE KINASE GLRK"/>
    <property type="match status" value="1"/>
</dbReference>
<evidence type="ECO:0000256" key="13">
    <source>
        <dbReference type="ARBA" id="ARBA00023136"/>
    </source>
</evidence>
<keyword evidence="5 14" id="KW-0597">Phosphoprotein</keyword>
<dbReference type="EC" id="2.7.13.3" evidence="3"/>
<keyword evidence="10" id="KW-0067">ATP-binding</keyword>
<organism evidence="20 21">
    <name type="scientific">Roseibium limicola</name>
    <dbReference type="NCBI Taxonomy" id="2816037"/>
    <lineage>
        <taxon>Bacteria</taxon>
        <taxon>Pseudomonadati</taxon>
        <taxon>Pseudomonadota</taxon>
        <taxon>Alphaproteobacteria</taxon>
        <taxon>Hyphomicrobiales</taxon>
        <taxon>Stappiaceae</taxon>
        <taxon>Roseibium</taxon>
    </lineage>
</organism>
<dbReference type="GO" id="GO:0000155">
    <property type="term" value="F:phosphorelay sensor kinase activity"/>
    <property type="evidence" value="ECO:0007669"/>
    <property type="project" value="InterPro"/>
</dbReference>
<protein>
    <recommendedName>
        <fullName evidence="3">histidine kinase</fullName>
        <ecNumber evidence="3">2.7.13.3</ecNumber>
    </recommendedName>
</protein>
<evidence type="ECO:0000259" key="16">
    <source>
        <dbReference type="PROSITE" id="PS50109"/>
    </source>
</evidence>
<dbReference type="Pfam" id="PF13426">
    <property type="entry name" value="PAS_9"/>
    <property type="match status" value="1"/>
</dbReference>
<dbReference type="InterPro" id="IPR036890">
    <property type="entry name" value="HATPase_C_sf"/>
</dbReference>
<dbReference type="EMBL" id="JAFLNF010000006">
    <property type="protein sequence ID" value="MBO0346349.1"/>
    <property type="molecule type" value="Genomic_DNA"/>
</dbReference>
<dbReference type="Gene3D" id="6.10.340.10">
    <property type="match status" value="1"/>
</dbReference>
<keyword evidence="8" id="KW-0547">Nucleotide-binding</keyword>
<dbReference type="SMART" id="SM00388">
    <property type="entry name" value="HisKA"/>
    <property type="match status" value="1"/>
</dbReference>
<dbReference type="Proteomes" id="UP000664779">
    <property type="component" value="Unassembled WGS sequence"/>
</dbReference>
<reference evidence="20" key="1">
    <citation type="submission" date="2021-03" db="EMBL/GenBank/DDBJ databases">
        <title>Roseibium sp. CAU 1637 isolated from Incheon.</title>
        <authorList>
            <person name="Kim W."/>
        </authorList>
    </citation>
    <scope>NUCLEOTIDE SEQUENCE</scope>
    <source>
        <strain evidence="20">CAU 1637</strain>
    </source>
</reference>
<dbReference type="PRINTS" id="PR00344">
    <property type="entry name" value="BCTRLSENSOR"/>
</dbReference>
<name>A0A939EPK8_9HYPH</name>
<evidence type="ECO:0000256" key="14">
    <source>
        <dbReference type="PROSITE-ProRule" id="PRU00169"/>
    </source>
</evidence>
<dbReference type="InterPro" id="IPR050351">
    <property type="entry name" value="BphY/WalK/GraS-like"/>
</dbReference>
<dbReference type="SMART" id="SM00091">
    <property type="entry name" value="PAS"/>
    <property type="match status" value="1"/>
</dbReference>
<evidence type="ECO:0000259" key="17">
    <source>
        <dbReference type="PROSITE" id="PS50110"/>
    </source>
</evidence>
<evidence type="ECO:0000256" key="7">
    <source>
        <dbReference type="ARBA" id="ARBA00022692"/>
    </source>
</evidence>
<dbReference type="Pfam" id="PF21623">
    <property type="entry name" value="HK_sensor_dom_bact"/>
    <property type="match status" value="1"/>
</dbReference>
<dbReference type="Gene3D" id="3.40.50.2300">
    <property type="match status" value="1"/>
</dbReference>
<dbReference type="InterPro" id="IPR003594">
    <property type="entry name" value="HATPase_dom"/>
</dbReference>
<dbReference type="Gene3D" id="1.10.287.130">
    <property type="match status" value="1"/>
</dbReference>
<dbReference type="InterPro" id="IPR011006">
    <property type="entry name" value="CheY-like_superfamily"/>
</dbReference>
<evidence type="ECO:0000256" key="15">
    <source>
        <dbReference type="SAM" id="Phobius"/>
    </source>
</evidence>
<dbReference type="SUPFAM" id="SSF55874">
    <property type="entry name" value="ATPase domain of HSP90 chaperone/DNA topoisomerase II/histidine kinase"/>
    <property type="match status" value="1"/>
</dbReference>
<evidence type="ECO:0000256" key="9">
    <source>
        <dbReference type="ARBA" id="ARBA00022777"/>
    </source>
</evidence>
<keyword evidence="7 15" id="KW-0812">Transmembrane</keyword>
<keyword evidence="6" id="KW-0808">Transferase</keyword>
<evidence type="ECO:0000256" key="4">
    <source>
        <dbReference type="ARBA" id="ARBA00022475"/>
    </source>
</evidence>
<dbReference type="PROSITE" id="PS50109">
    <property type="entry name" value="HIS_KIN"/>
    <property type="match status" value="1"/>
</dbReference>
<dbReference type="SMART" id="SM00304">
    <property type="entry name" value="HAMP"/>
    <property type="match status" value="1"/>
</dbReference>
<dbReference type="InterPro" id="IPR048760">
    <property type="entry name" value="VP0354-like_sensor_dom"/>
</dbReference>
<evidence type="ECO:0000256" key="8">
    <source>
        <dbReference type="ARBA" id="ARBA00022741"/>
    </source>
</evidence>
<dbReference type="SUPFAM" id="SSF55785">
    <property type="entry name" value="PYP-like sensor domain (PAS domain)"/>
    <property type="match status" value="1"/>
</dbReference>
<dbReference type="PROSITE" id="PS50112">
    <property type="entry name" value="PAS"/>
    <property type="match status" value="1"/>
</dbReference>
<dbReference type="Gene3D" id="3.30.450.20">
    <property type="entry name" value="PAS domain"/>
    <property type="match status" value="2"/>
</dbReference>
<keyword evidence="21" id="KW-1185">Reference proteome</keyword>
<evidence type="ECO:0000256" key="11">
    <source>
        <dbReference type="ARBA" id="ARBA00022989"/>
    </source>
</evidence>
<evidence type="ECO:0000256" key="6">
    <source>
        <dbReference type="ARBA" id="ARBA00022679"/>
    </source>
</evidence>
<evidence type="ECO:0000256" key="2">
    <source>
        <dbReference type="ARBA" id="ARBA00004651"/>
    </source>
</evidence>
<dbReference type="CDD" id="cd00130">
    <property type="entry name" value="PAS"/>
    <property type="match status" value="1"/>
</dbReference>
<proteinExistence type="predicted"/>
<dbReference type="SUPFAM" id="SSF47384">
    <property type="entry name" value="Homodimeric domain of signal transducing histidine kinase"/>
    <property type="match status" value="1"/>
</dbReference>
<dbReference type="GO" id="GO:0007234">
    <property type="term" value="P:osmosensory signaling via phosphorelay pathway"/>
    <property type="evidence" value="ECO:0007669"/>
    <property type="project" value="TreeGrafter"/>
</dbReference>
<evidence type="ECO:0000313" key="20">
    <source>
        <dbReference type="EMBL" id="MBO0346349.1"/>
    </source>
</evidence>
<keyword evidence="11 15" id="KW-1133">Transmembrane helix</keyword>
<dbReference type="PROSITE" id="PS50885">
    <property type="entry name" value="HAMP"/>
    <property type="match status" value="1"/>
</dbReference>
<dbReference type="PROSITE" id="PS50110">
    <property type="entry name" value="RESPONSE_REGULATORY"/>
    <property type="match status" value="1"/>
</dbReference>
<feature type="modified residue" description="4-aspartylphosphate" evidence="14">
    <location>
        <position position="823"/>
    </location>
</feature>
<evidence type="ECO:0000256" key="5">
    <source>
        <dbReference type="ARBA" id="ARBA00022553"/>
    </source>
</evidence>
<dbReference type="FunFam" id="1.10.287.130:FF:000001">
    <property type="entry name" value="Two-component sensor histidine kinase"/>
    <property type="match status" value="1"/>
</dbReference>
<keyword evidence="9" id="KW-0418">Kinase</keyword>
<dbReference type="InterPro" id="IPR003660">
    <property type="entry name" value="HAMP_dom"/>
</dbReference>
<dbReference type="InterPro" id="IPR005467">
    <property type="entry name" value="His_kinase_dom"/>
</dbReference>
<dbReference type="InterPro" id="IPR035965">
    <property type="entry name" value="PAS-like_dom_sf"/>
</dbReference>
<dbReference type="GO" id="GO:0005886">
    <property type="term" value="C:plasma membrane"/>
    <property type="evidence" value="ECO:0007669"/>
    <property type="project" value="UniProtKB-SubCell"/>
</dbReference>
<dbReference type="Pfam" id="PF02518">
    <property type="entry name" value="HATPase_c"/>
    <property type="match status" value="1"/>
</dbReference>
<evidence type="ECO:0000256" key="12">
    <source>
        <dbReference type="ARBA" id="ARBA00023012"/>
    </source>
</evidence>
<dbReference type="GO" id="GO:0000156">
    <property type="term" value="F:phosphorelay response regulator activity"/>
    <property type="evidence" value="ECO:0007669"/>
    <property type="project" value="TreeGrafter"/>
</dbReference>
<comment type="subcellular location">
    <subcellularLocation>
        <location evidence="2">Cell membrane</location>
        <topology evidence="2">Multi-pass membrane protein</topology>
    </subcellularLocation>
</comment>
<dbReference type="Pfam" id="PF00672">
    <property type="entry name" value="HAMP"/>
    <property type="match status" value="1"/>
</dbReference>
<dbReference type="InterPro" id="IPR003661">
    <property type="entry name" value="HisK_dim/P_dom"/>
</dbReference>
<dbReference type="Gene3D" id="3.30.565.10">
    <property type="entry name" value="Histidine kinase-like ATPase, C-terminal domain"/>
    <property type="match status" value="1"/>
</dbReference>
<feature type="domain" description="Histidine kinase" evidence="16">
    <location>
        <begin position="538"/>
        <end position="757"/>
    </location>
</feature>
<dbReference type="InterPro" id="IPR029151">
    <property type="entry name" value="Sensor-like_sf"/>
</dbReference>
<sequence>MNQTPTMPAPPPGRRTSMRVRIILLVSISVLLSTLVVGGVAYYRISSVVRTQGEAVLESETRLVSVRFQRAFYSIEKDLRTLAGTPPIDGIGRAMAAGGLDPLDRSTTEDWRERLEKIFAALMMSERSYFQIRLISIENSGRELVRVESRNGEISSVKPSDLQDKSTEDYFIDAMDAAPGEVFFSELTFNRELGRRDPNEIPTLRAILPFAGMNGKPSRFLIINIDYEKMLNTNFEVVAPQYKTIVTTQNGDYIIHDPSNENMKTSPLEMHEEYTVEPPAIIGLVGSEKRPEGFFEFADDVDYLIHVSGRPGIVLPRLGIILQLPKSTFTEPSRTMRRDVLLAGGLLTFICILLAALVARSLMAPLKHLMDTIRTTSPSQLLRNLPVTRQDEVGDLARALDNRTRQLMESETRAELILANMLEGTILFDSMGVIEQFNQSATKILGYSAEEIVGTNVSALLDDRLQGQYNGFLYDPDQNSMVGRSREMDLLMKNGEHLPVEISVNAVQVMDRIKYSCVFRDIRERREVERLKAEFVSTVSHELRTPLTSIRGSLDLVTGLLPAGFPANLEHMLQLASKNTERLILLVNDILDFEKLQVKKTVFKPVLCSVGDLLQPAIDLHESLALERSVTLLLGGENLDCRIEVDPDRFQQIAANYLSNAIKFSNSGGRVTVSAKRHGSNLRVVVTDEGTGVPESFKRFVFTPFTQADATISRQRGGTGLGLAIVKRLAEGMGGSVGFSSVSGKGSHFWVEFPQAQRPHKPGALDSEGLGDRLRGLHLEDDNDFASVLSALLQDSVALRNVESLAEARQLLIEEDFDVFIVDIGLTDGNGLEILSEIPDRGDKPVIVVTAIDQPIEDDRVDIIIVKSKYSQEALVRNINAQVSQYRERLAKGKEIDAVPD</sequence>
<keyword evidence="12" id="KW-0902">Two-component regulatory system</keyword>
<dbReference type="InterPro" id="IPR004358">
    <property type="entry name" value="Sig_transdc_His_kin-like_C"/>
</dbReference>
<dbReference type="SMART" id="SM00387">
    <property type="entry name" value="HATPase_c"/>
    <property type="match status" value="1"/>
</dbReference>